<name>A0ABC8SWF0_9AQUA</name>
<organism evidence="1 2">
    <name type="scientific">Ilex paraguariensis</name>
    <name type="common">yerba mate</name>
    <dbReference type="NCBI Taxonomy" id="185542"/>
    <lineage>
        <taxon>Eukaryota</taxon>
        <taxon>Viridiplantae</taxon>
        <taxon>Streptophyta</taxon>
        <taxon>Embryophyta</taxon>
        <taxon>Tracheophyta</taxon>
        <taxon>Spermatophyta</taxon>
        <taxon>Magnoliopsida</taxon>
        <taxon>eudicotyledons</taxon>
        <taxon>Gunneridae</taxon>
        <taxon>Pentapetalae</taxon>
        <taxon>asterids</taxon>
        <taxon>campanulids</taxon>
        <taxon>Aquifoliales</taxon>
        <taxon>Aquifoliaceae</taxon>
        <taxon>Ilex</taxon>
    </lineage>
</organism>
<evidence type="ECO:0000313" key="1">
    <source>
        <dbReference type="EMBL" id="CAK9161372.1"/>
    </source>
</evidence>
<sequence>MKFFEGFGSCCGGATVTPAAETATAAQQQGVVGVNISRGRRLTQSRTTKHWKPALNVISEDNVVPDVCKNNEGMMRSEKKQSSRAKSKATSYNYGDEYWKSSHPVGFAALSPTPHLF</sequence>
<proteinExistence type="predicted"/>
<accession>A0ABC8SWF0</accession>
<evidence type="ECO:0000313" key="2">
    <source>
        <dbReference type="Proteomes" id="UP001642360"/>
    </source>
</evidence>
<dbReference type="PANTHER" id="PTHR35318">
    <property type="entry name" value="BNAA10G08410D PROTEIN"/>
    <property type="match status" value="1"/>
</dbReference>
<keyword evidence="2" id="KW-1185">Reference proteome</keyword>
<protein>
    <submittedName>
        <fullName evidence="1">Uncharacterized protein</fullName>
    </submittedName>
</protein>
<gene>
    <name evidence="1" type="ORF">ILEXP_LOCUS30170</name>
</gene>
<dbReference type="PANTHER" id="PTHR35318:SF2">
    <property type="entry name" value="OS08G0138900 PROTEIN"/>
    <property type="match status" value="1"/>
</dbReference>
<dbReference type="Proteomes" id="UP001642360">
    <property type="component" value="Unassembled WGS sequence"/>
</dbReference>
<reference evidence="1 2" key="1">
    <citation type="submission" date="2024-02" db="EMBL/GenBank/DDBJ databases">
        <authorList>
            <person name="Vignale AGUSTIN F."/>
            <person name="Sosa J E."/>
            <person name="Modenutti C."/>
        </authorList>
    </citation>
    <scope>NUCLEOTIDE SEQUENCE [LARGE SCALE GENOMIC DNA]</scope>
</reference>
<comment type="caution">
    <text evidence="1">The sequence shown here is derived from an EMBL/GenBank/DDBJ whole genome shotgun (WGS) entry which is preliminary data.</text>
</comment>
<dbReference type="AlphaFoldDB" id="A0ABC8SWF0"/>
<dbReference type="EMBL" id="CAUOFW020003669">
    <property type="protein sequence ID" value="CAK9161372.1"/>
    <property type="molecule type" value="Genomic_DNA"/>
</dbReference>